<dbReference type="PIRSF" id="PIRSF008546">
    <property type="entry name" value="UCP008546"/>
    <property type="match status" value="1"/>
</dbReference>
<evidence type="ECO:0000313" key="2">
    <source>
        <dbReference type="Proteomes" id="UP000320095"/>
    </source>
</evidence>
<dbReference type="Gene3D" id="1.25.40.380">
    <property type="entry name" value="Protein of unknown function DUF1810"/>
    <property type="match status" value="1"/>
</dbReference>
<reference evidence="1 2" key="1">
    <citation type="journal article" date="2019" name="Environ. Microbiol.">
        <title>Species interactions and distinct microbial communities in high Arctic permafrost affected cryosols are associated with the CH4 and CO2 gas fluxes.</title>
        <authorList>
            <person name="Altshuler I."/>
            <person name="Hamel J."/>
            <person name="Turney S."/>
            <person name="Magnuson E."/>
            <person name="Levesque R."/>
            <person name="Greer C."/>
            <person name="Whyte L.G."/>
        </authorList>
    </citation>
    <scope>NUCLEOTIDE SEQUENCE [LARGE SCALE GENOMIC DNA]</scope>
    <source>
        <strain evidence="1 2">S5.20</strain>
    </source>
</reference>
<accession>A0A502EB71</accession>
<dbReference type="RefSeq" id="WP_140692485.1">
    <property type="nucleotide sequence ID" value="NZ_RCZG01000005.1"/>
</dbReference>
<dbReference type="OrthoDB" id="9801870at2"/>
<organism evidence="1 2">
    <name type="scientific">Mycolicibacterium hodleri</name>
    <dbReference type="NCBI Taxonomy" id="49897"/>
    <lineage>
        <taxon>Bacteria</taxon>
        <taxon>Bacillati</taxon>
        <taxon>Actinomycetota</taxon>
        <taxon>Actinomycetes</taxon>
        <taxon>Mycobacteriales</taxon>
        <taxon>Mycobacteriaceae</taxon>
        <taxon>Mycolicibacterium</taxon>
    </lineage>
</organism>
<evidence type="ECO:0000313" key="1">
    <source>
        <dbReference type="EMBL" id="TPG33681.1"/>
    </source>
</evidence>
<comment type="caution">
    <text evidence="1">The sequence shown here is derived from an EMBL/GenBank/DDBJ whole genome shotgun (WGS) entry which is preliminary data.</text>
</comment>
<proteinExistence type="predicted"/>
<dbReference type="Pfam" id="PF08837">
    <property type="entry name" value="DUF1810"/>
    <property type="match status" value="1"/>
</dbReference>
<dbReference type="AlphaFoldDB" id="A0A502EB71"/>
<dbReference type="Proteomes" id="UP000320095">
    <property type="component" value="Unassembled WGS sequence"/>
</dbReference>
<keyword evidence="2" id="KW-1185">Reference proteome</keyword>
<dbReference type="SUPFAM" id="SSF140736">
    <property type="entry name" value="Rv1873-like"/>
    <property type="match status" value="1"/>
</dbReference>
<sequence length="145" mass="16206">MADPFDLQRFVDAQDRGGDFETAVMELSAGRKRSHWIWFVFPQLSGLGRSAMAVRYGIKSRDEVTAYLAHDVLGPRLRWCAQLVAHSGAVTAEALMGSVDALKLKSSMTLFAEVTDGDRRDFTAVLDEYYGGQRDEQTLRMLASR</sequence>
<dbReference type="EMBL" id="RCZG01000005">
    <property type="protein sequence ID" value="TPG33681.1"/>
    <property type="molecule type" value="Genomic_DNA"/>
</dbReference>
<dbReference type="InterPro" id="IPR036287">
    <property type="entry name" value="Rv1873-like_sf"/>
</dbReference>
<protein>
    <submittedName>
        <fullName evidence="1">DUF1810 domain-containing protein</fullName>
    </submittedName>
</protein>
<name>A0A502EB71_9MYCO</name>
<gene>
    <name evidence="1" type="ORF">EAH80_15640</name>
</gene>
<dbReference type="InterPro" id="IPR014937">
    <property type="entry name" value="DUF1810"/>
</dbReference>